<dbReference type="InterPro" id="IPR019096">
    <property type="entry name" value="YopX_protein"/>
</dbReference>
<name>A0ABS5HG34_9BACT</name>
<organism evidence="2 3">
    <name type="scientific">Campylobacter anatolicus</name>
    <dbReference type="NCBI Taxonomy" id="2829105"/>
    <lineage>
        <taxon>Bacteria</taxon>
        <taxon>Pseudomonadati</taxon>
        <taxon>Campylobacterota</taxon>
        <taxon>Epsilonproteobacteria</taxon>
        <taxon>Campylobacterales</taxon>
        <taxon>Campylobacteraceae</taxon>
        <taxon>Campylobacter</taxon>
    </lineage>
</organism>
<dbReference type="SUPFAM" id="SSF159006">
    <property type="entry name" value="YopX-like"/>
    <property type="match status" value="1"/>
</dbReference>
<dbReference type="InterPro" id="IPR010024">
    <property type="entry name" value="CHP16711"/>
</dbReference>
<dbReference type="Gene3D" id="2.30.30.290">
    <property type="entry name" value="YopX-like domains"/>
    <property type="match status" value="1"/>
</dbReference>
<evidence type="ECO:0000259" key="1">
    <source>
        <dbReference type="Pfam" id="PF09643"/>
    </source>
</evidence>
<dbReference type="InterPro" id="IPR023385">
    <property type="entry name" value="YopX-like_C"/>
</dbReference>
<comment type="caution">
    <text evidence="2">The sequence shown here is derived from an EMBL/GenBank/DDBJ whole genome shotgun (WGS) entry which is preliminary data.</text>
</comment>
<sequence>MKKIKFRVWDKATKRVLPLSHIVFDSNGEVPYALAELYDEDIEFYDDDDFEIMQYTGLKDDDDCEIYEGDIIKFHDLGLDRKGVVDFKDGSFAITDDYSDITSLSDLVFVSKRDGFKYFVIGNIYENPELLEEEKMVEK</sequence>
<reference evidence="2 3" key="1">
    <citation type="submission" date="2021-04" db="EMBL/GenBank/DDBJ databases">
        <title>Molecular and phenotypic characterization and identification of bacterial isolates recovered from the Anatolian ground squirrels (Spermophilus xanthoprymnus) and which have the potential to form a new species in the Campylobacter genus.</title>
        <authorList>
            <person name="Aydin F."/>
            <person name="Abay S."/>
            <person name="Kayman T."/>
            <person name="Karakaya E."/>
            <person name="Mustak H.K."/>
            <person name="Mustak I.B."/>
            <person name="Bilgin N."/>
            <person name="Duzler A."/>
            <person name="Sahin O."/>
            <person name="Guran O."/>
            <person name="Saticioglu I.B."/>
        </authorList>
    </citation>
    <scope>NUCLEOTIDE SEQUENCE [LARGE SCALE GENOMIC DNA]</scope>
    <source>
        <strain evidence="3">faydin-G24</strain>
    </source>
</reference>
<feature type="domain" description="YopX protein" evidence="1">
    <location>
        <begin position="5"/>
        <end position="132"/>
    </location>
</feature>
<dbReference type="Proteomes" id="UP000682951">
    <property type="component" value="Unassembled WGS sequence"/>
</dbReference>
<keyword evidence="3" id="KW-1185">Reference proteome</keyword>
<dbReference type="EMBL" id="JAGSSW010000001">
    <property type="protein sequence ID" value="MBR8462965.1"/>
    <property type="molecule type" value="Genomic_DNA"/>
</dbReference>
<proteinExistence type="predicted"/>
<evidence type="ECO:0000313" key="2">
    <source>
        <dbReference type="EMBL" id="MBR8462965.1"/>
    </source>
</evidence>
<dbReference type="RefSeq" id="WP_212141288.1">
    <property type="nucleotide sequence ID" value="NZ_JAGSSW010000001.1"/>
</dbReference>
<accession>A0ABS5HG34</accession>
<dbReference type="Pfam" id="PF09643">
    <property type="entry name" value="YopX"/>
    <property type="match status" value="1"/>
</dbReference>
<evidence type="ECO:0000313" key="3">
    <source>
        <dbReference type="Proteomes" id="UP000682951"/>
    </source>
</evidence>
<gene>
    <name evidence="2" type="ORF">KDD93_00040</name>
</gene>
<protein>
    <recommendedName>
        <fullName evidence="1">YopX protein domain-containing protein</fullName>
    </recommendedName>
</protein>
<dbReference type="NCBIfam" id="TIGR01671">
    <property type="entry name" value="phage_TIGR01671"/>
    <property type="match status" value="1"/>
</dbReference>